<sequence length="80" mass="9003">MQKTSFKGKVILGIEHTEYNDRQITIHNNSTPNTIYTLVIQSGTLKDIHGQTLEHDHSEQPIQFHVHDSPPLLDDISGAT</sequence>
<accession>A0A820N237</accession>
<dbReference type="Proteomes" id="UP000663874">
    <property type="component" value="Unassembled WGS sequence"/>
</dbReference>
<gene>
    <name evidence="1" type="ORF">FNK824_LOCUS43326</name>
</gene>
<dbReference type="EMBL" id="CAJOBE010059316">
    <property type="protein sequence ID" value="CAF4381595.1"/>
    <property type="molecule type" value="Genomic_DNA"/>
</dbReference>
<evidence type="ECO:0000313" key="1">
    <source>
        <dbReference type="EMBL" id="CAF4381595.1"/>
    </source>
</evidence>
<evidence type="ECO:0000313" key="2">
    <source>
        <dbReference type="Proteomes" id="UP000663874"/>
    </source>
</evidence>
<protein>
    <submittedName>
        <fullName evidence="1">Uncharacterized protein</fullName>
    </submittedName>
</protein>
<dbReference type="AlphaFoldDB" id="A0A820N237"/>
<feature type="non-terminal residue" evidence="1">
    <location>
        <position position="80"/>
    </location>
</feature>
<proteinExistence type="predicted"/>
<organism evidence="1 2">
    <name type="scientific">Rotaria sordida</name>
    <dbReference type="NCBI Taxonomy" id="392033"/>
    <lineage>
        <taxon>Eukaryota</taxon>
        <taxon>Metazoa</taxon>
        <taxon>Spiralia</taxon>
        <taxon>Gnathifera</taxon>
        <taxon>Rotifera</taxon>
        <taxon>Eurotatoria</taxon>
        <taxon>Bdelloidea</taxon>
        <taxon>Philodinida</taxon>
        <taxon>Philodinidae</taxon>
        <taxon>Rotaria</taxon>
    </lineage>
</organism>
<name>A0A820N237_9BILA</name>
<comment type="caution">
    <text evidence="1">The sequence shown here is derived from an EMBL/GenBank/DDBJ whole genome shotgun (WGS) entry which is preliminary data.</text>
</comment>
<reference evidence="1" key="1">
    <citation type="submission" date="2021-02" db="EMBL/GenBank/DDBJ databases">
        <authorList>
            <person name="Nowell W R."/>
        </authorList>
    </citation>
    <scope>NUCLEOTIDE SEQUENCE</scope>
</reference>